<reference evidence="3 4" key="1">
    <citation type="journal article" date="2013" name="Int. J. Syst. Evol. Microbiol.">
        <title>Marinoscillum luteum sp. nov., isolated from marine sediment.</title>
        <authorList>
            <person name="Cha I.T."/>
            <person name="Park S.J."/>
            <person name="Kim S.J."/>
            <person name="Kim J.G."/>
            <person name="Jung M.Y."/>
            <person name="Shin K.S."/>
            <person name="Kwon K.K."/>
            <person name="Yang S.H."/>
            <person name="Seo Y.S."/>
            <person name="Rhee S.K."/>
        </authorList>
    </citation>
    <scope>NUCLEOTIDE SEQUENCE [LARGE SCALE GENOMIC DNA]</scope>
    <source>
        <strain evidence="3 4">KCTC 23939</strain>
    </source>
</reference>
<comment type="caution">
    <text evidence="3">The sequence shown here is derived from an EMBL/GenBank/DDBJ whole genome shotgun (WGS) entry which is preliminary data.</text>
</comment>
<dbReference type="Gene3D" id="2.60.120.560">
    <property type="entry name" value="Exo-inulinase, domain 1"/>
    <property type="match status" value="1"/>
</dbReference>
<organism evidence="3 4">
    <name type="scientific">Marinoscillum luteum</name>
    <dbReference type="NCBI Taxonomy" id="861051"/>
    <lineage>
        <taxon>Bacteria</taxon>
        <taxon>Pseudomonadati</taxon>
        <taxon>Bacteroidota</taxon>
        <taxon>Cytophagia</taxon>
        <taxon>Cytophagales</taxon>
        <taxon>Reichenbachiellaceae</taxon>
        <taxon>Marinoscillum</taxon>
    </lineage>
</organism>
<protein>
    <submittedName>
        <fullName evidence="3">DUF1080 domain-containing protein</fullName>
    </submittedName>
</protein>
<feature type="domain" description="3-keto-alpha-glucoside-1,2-lyase/3-keto-2-hydroxy-glucal hydratase" evidence="2">
    <location>
        <begin position="85"/>
        <end position="254"/>
    </location>
</feature>
<dbReference type="SUPFAM" id="SSF56988">
    <property type="entry name" value="Anthrax protective antigen"/>
    <property type="match status" value="1"/>
</dbReference>
<dbReference type="InterPro" id="IPR010496">
    <property type="entry name" value="AL/BT2_dom"/>
</dbReference>
<evidence type="ECO:0000313" key="4">
    <source>
        <dbReference type="Proteomes" id="UP001610063"/>
    </source>
</evidence>
<dbReference type="Proteomes" id="UP001610063">
    <property type="component" value="Unassembled WGS sequence"/>
</dbReference>
<keyword evidence="4" id="KW-1185">Reference proteome</keyword>
<name>A0ABW7N9Q9_9BACT</name>
<dbReference type="Pfam" id="PF06439">
    <property type="entry name" value="3keto-disac_hyd"/>
    <property type="match status" value="1"/>
</dbReference>
<proteinExistence type="predicted"/>
<dbReference type="EMBL" id="JBIPKE010000017">
    <property type="protein sequence ID" value="MFH6984355.1"/>
    <property type="molecule type" value="Genomic_DNA"/>
</dbReference>
<evidence type="ECO:0000259" key="2">
    <source>
        <dbReference type="Pfam" id="PF06439"/>
    </source>
</evidence>
<dbReference type="RefSeq" id="WP_395417706.1">
    <property type="nucleotide sequence ID" value="NZ_JBIPKE010000017.1"/>
</dbReference>
<sequence>MNPTRIMLSAVMYLVLSALLFAQNSGMKPLPFEDLSAFQSQSGNWQIVGDVMMDPTVDIHAQPPLDKKKKKKSEAPLRPITSVSGTGVLLNMPDDDKKSHLVTNWEHGDIALEVEVMIPKGSNSGLYLQGRYEVQLCDSWGVKTARFSDIGGIYRNWEQNPETSYMGKAPLVNAAKAPGLWQKLEVVFKAPRFDASGNKIANARVISTTLNGVKIHDNVEIPRPTGGPLVNDEVALGPIMIQGDHGPVAFRNFQYKLIGDLDIRMEDLNYEVHHGPFETESEVKESAVVKSGSISALTYEVAGKENEYGIVFTGKLTVPETTDYFFDMVYGGIGNLKIDGVSIGDGWGGLSASTSLQAGSHFIEVVLFKAQSWVRSSLSLVVSTTNSYPVALHSFSSSPPGSNLVPPILIEPKSEVRLLRAFLDFKGDRSQRLTHTIGVGEPDRIHYIYDLNAGNLVCVWKGDFVDATPMWHDRGDGSFRPIGMLQYLFSGPSLAVLDAPGQGFPSSSTDFISKGYKLDYASRRPTFLYEYKGAEVSDQIVPDEEAKYFIRKVIVSNPRPNTYLKVAEGRKIELLPNGWYAVDDKQYYINIQSGQVPSVRSIGDVKELILPVDTTPIQYSLTW</sequence>
<feature type="region of interest" description="Disordered" evidence="1">
    <location>
        <begin position="60"/>
        <end position="79"/>
    </location>
</feature>
<evidence type="ECO:0000313" key="3">
    <source>
        <dbReference type="EMBL" id="MFH6984355.1"/>
    </source>
</evidence>
<evidence type="ECO:0000256" key="1">
    <source>
        <dbReference type="SAM" id="MobiDB-lite"/>
    </source>
</evidence>
<gene>
    <name evidence="3" type="ORF">ACHKAR_12960</name>
</gene>
<accession>A0ABW7N9Q9</accession>